<dbReference type="NCBIfam" id="TIGR02469">
    <property type="entry name" value="CbiT"/>
    <property type="match status" value="1"/>
</dbReference>
<dbReference type="InterPro" id="IPR035996">
    <property type="entry name" value="4pyrrol_Methylase_sf"/>
</dbReference>
<evidence type="ECO:0000256" key="5">
    <source>
        <dbReference type="ARBA" id="ARBA00022691"/>
    </source>
</evidence>
<dbReference type="InterPro" id="IPR050714">
    <property type="entry name" value="Cobalamin_biosynth_MTase"/>
</dbReference>
<protein>
    <submittedName>
        <fullName evidence="7">Cobalamin biosynthesis bifunctional protein CbiET</fullName>
    </submittedName>
</protein>
<dbReference type="SUPFAM" id="SSF53335">
    <property type="entry name" value="S-adenosyl-L-methionine-dependent methyltransferases"/>
    <property type="match status" value="1"/>
</dbReference>
<dbReference type="CDD" id="cd11644">
    <property type="entry name" value="Precorrin-6Y-MT"/>
    <property type="match status" value="1"/>
</dbReference>
<keyword evidence="5" id="KW-0949">S-adenosyl-L-methionine</keyword>
<evidence type="ECO:0000256" key="1">
    <source>
        <dbReference type="ARBA" id="ARBA00004953"/>
    </source>
</evidence>
<dbReference type="GO" id="GO:0009236">
    <property type="term" value="P:cobalamin biosynthetic process"/>
    <property type="evidence" value="ECO:0007669"/>
    <property type="project" value="UniProtKB-UniPathway"/>
</dbReference>
<evidence type="ECO:0000256" key="2">
    <source>
        <dbReference type="ARBA" id="ARBA00022573"/>
    </source>
</evidence>
<sequence length="399" mass="42693">MVKAPWLTIVGLGEDAPEGLPRASLEALETAEFIIGPPRHLTLLPKVSAELIPWPVPFTDGIARLEAMRGHRVVALASQDPFWFGAGSSIARHLAPEEWTALPGPSTFSWVAARMGWRLETTLCRGLHAAPLTRLRPDLARGTRLIVLLRDGAAVAELAEYLNTTGFGPSALTIFEALGGPRERRTDTTAAQLPKRTFTHPVCAAIELAGTGAALPKSSGLADDWFDSDGQITKRPMRALTLSALSPRPHEHLWDIGGGSGSVAIEWLLAHPSLRATSIEPRAERAARITANAARLGVDRLNVIHGKAPEALAGLPPPDAVFIGGGLSADMLDWLTTHLPQGTRLVVNAVTLETEAQLAHAQATWGGDLLRIELAQSAPLGSKRGWKSSYPVVQWSVTL</sequence>
<evidence type="ECO:0000256" key="4">
    <source>
        <dbReference type="ARBA" id="ARBA00022679"/>
    </source>
</evidence>
<dbReference type="PANTHER" id="PTHR43182:SF1">
    <property type="entry name" value="COBALT-PRECORRIN-7 C(5)-METHYLTRANSFERASE"/>
    <property type="match status" value="1"/>
</dbReference>
<evidence type="ECO:0000259" key="6">
    <source>
        <dbReference type="Pfam" id="PF00590"/>
    </source>
</evidence>
<organism evidence="7 8">
    <name type="scientific">Pararhodobacter oceanensis</name>
    <dbReference type="NCBI Taxonomy" id="2172121"/>
    <lineage>
        <taxon>Bacteria</taxon>
        <taxon>Pseudomonadati</taxon>
        <taxon>Pseudomonadota</taxon>
        <taxon>Alphaproteobacteria</taxon>
        <taxon>Rhodobacterales</taxon>
        <taxon>Paracoccaceae</taxon>
        <taxon>Pararhodobacter</taxon>
    </lineage>
</organism>
<comment type="caution">
    <text evidence="7">The sequence shown here is derived from an EMBL/GenBank/DDBJ whole genome shotgun (WGS) entry which is preliminary data.</text>
</comment>
<proteinExistence type="predicted"/>
<dbReference type="InterPro" id="IPR014008">
    <property type="entry name" value="Cbl_synth_MTase_CbiT"/>
</dbReference>
<dbReference type="PANTHER" id="PTHR43182">
    <property type="entry name" value="COBALT-PRECORRIN-6B C(15)-METHYLTRANSFERASE (DECARBOXYLATING)"/>
    <property type="match status" value="1"/>
</dbReference>
<evidence type="ECO:0000256" key="3">
    <source>
        <dbReference type="ARBA" id="ARBA00022603"/>
    </source>
</evidence>
<feature type="domain" description="Tetrapyrrole methylase" evidence="6">
    <location>
        <begin position="7"/>
        <end position="193"/>
    </location>
</feature>
<keyword evidence="8" id="KW-1185">Reference proteome</keyword>
<dbReference type="Proteomes" id="UP000245911">
    <property type="component" value="Unassembled WGS sequence"/>
</dbReference>
<comment type="pathway">
    <text evidence="1">Cofactor biosynthesis; adenosylcobalamin biosynthesis.</text>
</comment>
<keyword evidence="2" id="KW-0169">Cobalamin biosynthesis</keyword>
<evidence type="ECO:0000313" key="7">
    <source>
        <dbReference type="EMBL" id="PVH28006.1"/>
    </source>
</evidence>
<dbReference type="InterPro" id="IPR012818">
    <property type="entry name" value="CbiE"/>
</dbReference>
<accession>A0A2T8HRE6</accession>
<dbReference type="EMBL" id="QDKM01000007">
    <property type="protein sequence ID" value="PVH28006.1"/>
    <property type="molecule type" value="Genomic_DNA"/>
</dbReference>
<dbReference type="Gene3D" id="3.40.50.150">
    <property type="entry name" value="Vaccinia Virus protein VP39"/>
    <property type="match status" value="1"/>
</dbReference>
<dbReference type="InterPro" id="IPR006365">
    <property type="entry name" value="Cbl_synth_CobL"/>
</dbReference>
<dbReference type="InterPro" id="IPR029063">
    <property type="entry name" value="SAM-dependent_MTases_sf"/>
</dbReference>
<keyword evidence="4" id="KW-0808">Transferase</keyword>
<evidence type="ECO:0000313" key="8">
    <source>
        <dbReference type="Proteomes" id="UP000245911"/>
    </source>
</evidence>
<dbReference type="Pfam" id="PF00590">
    <property type="entry name" value="TP_methylase"/>
    <property type="match status" value="1"/>
</dbReference>
<dbReference type="InterPro" id="IPR014777">
    <property type="entry name" value="4pyrrole_Mease_sub1"/>
</dbReference>
<name>A0A2T8HRE6_9RHOB</name>
<dbReference type="NCBIfam" id="TIGR02467">
    <property type="entry name" value="CbiE"/>
    <property type="match status" value="1"/>
</dbReference>
<dbReference type="OrthoDB" id="9787825at2"/>
<dbReference type="UniPathway" id="UPA00148"/>
<gene>
    <name evidence="7" type="ORF">DDE20_14705</name>
</gene>
<reference evidence="7 8" key="1">
    <citation type="submission" date="2018-04" db="EMBL/GenBank/DDBJ databases">
        <title>Pararhodobacter oceanense sp. nov., isolated from marine intertidal sediment.</title>
        <authorList>
            <person name="Wang X.-L."/>
            <person name="Du Z.-J."/>
        </authorList>
    </citation>
    <scope>NUCLEOTIDE SEQUENCE [LARGE SCALE GENOMIC DNA]</scope>
    <source>
        <strain evidence="7 8">AM505</strain>
    </source>
</reference>
<dbReference type="RefSeq" id="WP_116559274.1">
    <property type="nucleotide sequence ID" value="NZ_QDKM01000007.1"/>
</dbReference>
<dbReference type="SUPFAM" id="SSF53790">
    <property type="entry name" value="Tetrapyrrole methylase"/>
    <property type="match status" value="1"/>
</dbReference>
<dbReference type="Pfam" id="PF01135">
    <property type="entry name" value="PCMT"/>
    <property type="match status" value="1"/>
</dbReference>
<dbReference type="Gene3D" id="3.40.1010.10">
    <property type="entry name" value="Cobalt-precorrin-4 Transmethylase, Domain 1"/>
    <property type="match status" value="1"/>
</dbReference>
<dbReference type="GO" id="GO:0008276">
    <property type="term" value="F:protein methyltransferase activity"/>
    <property type="evidence" value="ECO:0007669"/>
    <property type="project" value="InterPro"/>
</dbReference>
<dbReference type="PIRSF" id="PIRSF036428">
    <property type="entry name" value="CobL"/>
    <property type="match status" value="1"/>
</dbReference>
<dbReference type="InterPro" id="IPR000878">
    <property type="entry name" value="4pyrrol_Mease"/>
</dbReference>
<dbReference type="GO" id="GO:0032259">
    <property type="term" value="P:methylation"/>
    <property type="evidence" value="ECO:0007669"/>
    <property type="project" value="UniProtKB-KW"/>
</dbReference>
<keyword evidence="3" id="KW-0489">Methyltransferase</keyword>
<dbReference type="AlphaFoldDB" id="A0A2T8HRE6"/>